<dbReference type="RefSeq" id="WP_317695716.1">
    <property type="nucleotide sequence ID" value="NZ_AP026801.1"/>
</dbReference>
<proteinExistence type="predicted"/>
<evidence type="ECO:0000313" key="1">
    <source>
        <dbReference type="EMBL" id="BDR57020.1"/>
    </source>
</evidence>
<reference evidence="1 2" key="1">
    <citation type="journal article" date="2023" name="Microbiol. Spectr.">
        <title>Symbiosis of Carpenter Bees with Uncharacterized Lactic Acid Bacteria Showing NAD Auxotrophy.</title>
        <authorList>
            <person name="Kawasaki S."/>
            <person name="Ozawa K."/>
            <person name="Mori T."/>
            <person name="Yamamoto A."/>
            <person name="Ito M."/>
            <person name="Ohkuma M."/>
            <person name="Sakamoto M."/>
            <person name="Matsutani M."/>
        </authorList>
    </citation>
    <scope>NUCLEOTIDE SEQUENCE [LARGE SCALE GENOMIC DNA]</scope>
    <source>
        <strain evidence="1 2">KimC2</strain>
    </source>
</reference>
<name>A0AAU9D3V2_9LACO</name>
<evidence type="ECO:0000313" key="2">
    <source>
        <dbReference type="Proteomes" id="UP001321804"/>
    </source>
</evidence>
<organism evidence="1 2">
    <name type="scientific">Xylocopilactobacillus apis</name>
    <dbReference type="NCBI Taxonomy" id="2932183"/>
    <lineage>
        <taxon>Bacteria</taxon>
        <taxon>Bacillati</taxon>
        <taxon>Bacillota</taxon>
        <taxon>Bacilli</taxon>
        <taxon>Lactobacillales</taxon>
        <taxon>Lactobacillaceae</taxon>
        <taxon>Xylocopilactobacillus</taxon>
    </lineage>
</organism>
<dbReference type="EMBL" id="AP026801">
    <property type="protein sequence ID" value="BDR57020.1"/>
    <property type="molecule type" value="Genomic_DNA"/>
</dbReference>
<dbReference type="Proteomes" id="UP001321804">
    <property type="component" value="Chromosome"/>
</dbReference>
<protein>
    <submittedName>
        <fullName evidence="1">Uncharacterized protein</fullName>
    </submittedName>
</protein>
<dbReference type="NCBIfam" id="NF047400">
    <property type="entry name" value="MazE_PemI_antitoxin"/>
    <property type="match status" value="1"/>
</dbReference>
<keyword evidence="2" id="KW-1185">Reference proteome</keyword>
<sequence>MKKVKAKKYGDSIIISLTNDLNIKPNQEFFLSKDEMGFITLIPVLSDLYSNVRSPNFEGIDSI</sequence>
<gene>
    <name evidence="1" type="ORF">KIMC2_15820</name>
</gene>
<dbReference type="KEGG" id="xak:KIMC2_15820"/>
<dbReference type="AlphaFoldDB" id="A0AAU9D3V2"/>
<accession>A0AAU9D3V2</accession>